<dbReference type="Proteomes" id="UP001152607">
    <property type="component" value="Unassembled WGS sequence"/>
</dbReference>
<feature type="region of interest" description="Disordered" evidence="1">
    <location>
        <begin position="199"/>
        <end position="224"/>
    </location>
</feature>
<feature type="compositionally biased region" description="Basic and acidic residues" evidence="1">
    <location>
        <begin position="300"/>
        <end position="314"/>
    </location>
</feature>
<reference evidence="2" key="1">
    <citation type="submission" date="2023-01" db="EMBL/GenBank/DDBJ databases">
        <authorList>
            <person name="Van Ghelder C."/>
            <person name="Rancurel C."/>
        </authorList>
    </citation>
    <scope>NUCLEOTIDE SEQUENCE</scope>
    <source>
        <strain evidence="2">CNCM I-4278</strain>
    </source>
</reference>
<comment type="caution">
    <text evidence="2">The sequence shown here is derived from an EMBL/GenBank/DDBJ whole genome shotgun (WGS) entry which is preliminary data.</text>
</comment>
<evidence type="ECO:0000256" key="1">
    <source>
        <dbReference type="SAM" id="MobiDB-lite"/>
    </source>
</evidence>
<evidence type="ECO:0000313" key="2">
    <source>
        <dbReference type="EMBL" id="CAI6247285.1"/>
    </source>
</evidence>
<gene>
    <name evidence="2" type="ORF">PDIGIT_LOCUS822</name>
</gene>
<accession>A0A9W4U2U2</accession>
<keyword evidence="3" id="KW-1185">Reference proteome</keyword>
<evidence type="ECO:0000313" key="3">
    <source>
        <dbReference type="Proteomes" id="UP001152607"/>
    </source>
</evidence>
<organism evidence="2 3">
    <name type="scientific">Periconia digitata</name>
    <dbReference type="NCBI Taxonomy" id="1303443"/>
    <lineage>
        <taxon>Eukaryota</taxon>
        <taxon>Fungi</taxon>
        <taxon>Dikarya</taxon>
        <taxon>Ascomycota</taxon>
        <taxon>Pezizomycotina</taxon>
        <taxon>Dothideomycetes</taxon>
        <taxon>Pleosporomycetidae</taxon>
        <taxon>Pleosporales</taxon>
        <taxon>Massarineae</taxon>
        <taxon>Periconiaceae</taxon>
        <taxon>Periconia</taxon>
    </lineage>
</organism>
<dbReference type="EMBL" id="CAOQHR010000001">
    <property type="protein sequence ID" value="CAI6247285.1"/>
    <property type="molecule type" value="Genomic_DNA"/>
</dbReference>
<evidence type="ECO:0008006" key="4">
    <source>
        <dbReference type="Google" id="ProtNLM"/>
    </source>
</evidence>
<feature type="region of interest" description="Disordered" evidence="1">
    <location>
        <begin position="257"/>
        <end position="314"/>
    </location>
</feature>
<dbReference type="AlphaFoldDB" id="A0A9W4U2U2"/>
<dbReference type="OrthoDB" id="2118965at2759"/>
<protein>
    <recommendedName>
        <fullName evidence="4">Allergen</fullName>
    </recommendedName>
</protein>
<dbReference type="PANTHER" id="PTHR38703">
    <property type="entry name" value="CHROMOSOME 8, WHOLE GENOME SHOTGUN SEQUENCE"/>
    <property type="match status" value="1"/>
</dbReference>
<dbReference type="PANTHER" id="PTHR38703:SF1">
    <property type="entry name" value="ALLERGEN"/>
    <property type="match status" value="1"/>
</dbReference>
<sequence>MDKAKAAITDFMGKAGHHDTTVHETVAPAVQHEVVKPHEHEEILTAVDKEVHQDHYHRTVQPVKDREVLPEQHEARLGGVQHREFDHRDMEATKRNLATEQAGFKDERVIEETTKTQTAAPTIGGEHVHHHIHETIQPVVNKETIQPHVTHTTVPIHEVHHNAATHHSSTALPAMTMEEFKKKGGALTGREERYDAFEGEPKNIGGTLGDMMHGKTSKRDSAHAGMMHKESMHGDFDPIDGKANKGYVGGATAAVGAGSAGAGNRVHESGTRSSSNSSADVETSRTHSKQEPGLLSKLNPLKDADGDGKKGIMN</sequence>
<name>A0A9W4U2U2_9PLEO</name>
<proteinExistence type="predicted"/>
<feature type="compositionally biased region" description="Polar residues" evidence="1">
    <location>
        <begin position="271"/>
        <end position="281"/>
    </location>
</feature>